<comment type="caution">
    <text evidence="4">The sequence shown here is derived from an EMBL/GenBank/DDBJ whole genome shotgun (WGS) entry which is preliminary data.</text>
</comment>
<feature type="DNA-binding region" description="H-T-H motif" evidence="2">
    <location>
        <begin position="31"/>
        <end position="50"/>
    </location>
</feature>
<gene>
    <name evidence="4" type="ORF">BCR26_17395</name>
</gene>
<evidence type="ECO:0000259" key="3">
    <source>
        <dbReference type="PROSITE" id="PS50977"/>
    </source>
</evidence>
<dbReference type="AlphaFoldDB" id="A0A1E5KTF3"/>
<dbReference type="SUPFAM" id="SSF46689">
    <property type="entry name" value="Homeodomain-like"/>
    <property type="match status" value="1"/>
</dbReference>
<name>A0A1E5KTF3_9ENTE</name>
<protein>
    <recommendedName>
        <fullName evidence="3">HTH tetR-type domain-containing protein</fullName>
    </recommendedName>
</protein>
<dbReference type="InterPro" id="IPR001647">
    <property type="entry name" value="HTH_TetR"/>
</dbReference>
<feature type="domain" description="HTH tetR-type" evidence="3">
    <location>
        <begin position="8"/>
        <end position="68"/>
    </location>
</feature>
<dbReference type="STRING" id="762845.BCR26_17395"/>
<evidence type="ECO:0000256" key="1">
    <source>
        <dbReference type="ARBA" id="ARBA00023125"/>
    </source>
</evidence>
<keyword evidence="1 2" id="KW-0238">DNA-binding</keyword>
<dbReference type="Gene3D" id="1.10.357.10">
    <property type="entry name" value="Tetracycline Repressor, domain 2"/>
    <property type="match status" value="1"/>
</dbReference>
<dbReference type="InterPro" id="IPR050624">
    <property type="entry name" value="HTH-type_Tx_Regulator"/>
</dbReference>
<evidence type="ECO:0000256" key="2">
    <source>
        <dbReference type="PROSITE-ProRule" id="PRU00335"/>
    </source>
</evidence>
<dbReference type="RefSeq" id="WP_069699881.1">
    <property type="nucleotide sequence ID" value="NZ_JAGGMA010000062.1"/>
</dbReference>
<dbReference type="PANTHER" id="PTHR43479:SF11">
    <property type="entry name" value="ACREF_ENVCD OPERON REPRESSOR-RELATED"/>
    <property type="match status" value="1"/>
</dbReference>
<dbReference type="Pfam" id="PF00440">
    <property type="entry name" value="TetR_N"/>
    <property type="match status" value="1"/>
</dbReference>
<keyword evidence="5" id="KW-1185">Reference proteome</keyword>
<reference evidence="4 5" key="1">
    <citation type="submission" date="2016-09" db="EMBL/GenBank/DDBJ databases">
        <authorList>
            <person name="Capua I."/>
            <person name="De Benedictis P."/>
            <person name="Joannis T."/>
            <person name="Lombin L.H."/>
            <person name="Cattoli G."/>
        </authorList>
    </citation>
    <scope>NUCLEOTIDE SEQUENCE [LARGE SCALE GENOMIC DNA]</scope>
    <source>
        <strain evidence="4 5">LMG 25899</strain>
    </source>
</reference>
<dbReference type="InterPro" id="IPR009057">
    <property type="entry name" value="Homeodomain-like_sf"/>
</dbReference>
<dbReference type="PANTHER" id="PTHR43479">
    <property type="entry name" value="ACREF/ENVCD OPERON REPRESSOR-RELATED"/>
    <property type="match status" value="1"/>
</dbReference>
<sequence>MNQQQKSKTTKLKLKIAAESLFTEKTFDQTSILDITNHAGYAVGTFYKHWKRKEDLLFELWQDFTTEYMIDSAREINQVKTINEFSSKIVNRSLEYGEHPFIKKYFSSQYHVEENQKIAMTDAYNLYVETIYQQLTKLHSEQKQPAILWQIAIAVANFLNRHVLNSQNFSYNSHAVLTKQQLINLVTYLLSYSD</sequence>
<dbReference type="OrthoDB" id="9780824at2"/>
<proteinExistence type="predicted"/>
<organism evidence="4 5">
    <name type="scientific">Enterococcus rivorum</name>
    <dbReference type="NCBI Taxonomy" id="762845"/>
    <lineage>
        <taxon>Bacteria</taxon>
        <taxon>Bacillati</taxon>
        <taxon>Bacillota</taxon>
        <taxon>Bacilli</taxon>
        <taxon>Lactobacillales</taxon>
        <taxon>Enterococcaceae</taxon>
        <taxon>Enterococcus</taxon>
    </lineage>
</organism>
<evidence type="ECO:0000313" key="5">
    <source>
        <dbReference type="Proteomes" id="UP000095256"/>
    </source>
</evidence>
<dbReference type="EMBL" id="MIEK01000058">
    <property type="protein sequence ID" value="OEH81136.1"/>
    <property type="molecule type" value="Genomic_DNA"/>
</dbReference>
<dbReference type="Proteomes" id="UP000095256">
    <property type="component" value="Unassembled WGS sequence"/>
</dbReference>
<evidence type="ECO:0000313" key="4">
    <source>
        <dbReference type="EMBL" id="OEH81136.1"/>
    </source>
</evidence>
<dbReference type="PROSITE" id="PS50977">
    <property type="entry name" value="HTH_TETR_2"/>
    <property type="match status" value="1"/>
</dbReference>
<dbReference type="GO" id="GO:0003677">
    <property type="term" value="F:DNA binding"/>
    <property type="evidence" value="ECO:0007669"/>
    <property type="project" value="UniProtKB-UniRule"/>
</dbReference>
<accession>A0A1E5KTF3</accession>